<dbReference type="Pfam" id="PF12210">
    <property type="entry name" value="Hrs_helical"/>
    <property type="match status" value="1"/>
</dbReference>
<feature type="region of interest" description="Disordered" evidence="12">
    <location>
        <begin position="808"/>
        <end position="845"/>
    </location>
</feature>
<gene>
    <name evidence="15" type="ORF">DCHRY22_LOCUS15273</name>
</gene>
<feature type="coiled-coil region" evidence="11">
    <location>
        <begin position="550"/>
        <end position="580"/>
    </location>
</feature>
<keyword evidence="5" id="KW-0597">Phosphoprotein</keyword>
<dbReference type="OrthoDB" id="957735at2759"/>
<feature type="domain" description="FYVE-type" evidence="13">
    <location>
        <begin position="159"/>
        <end position="219"/>
    </location>
</feature>
<evidence type="ECO:0000256" key="5">
    <source>
        <dbReference type="ARBA" id="ARBA00022553"/>
    </source>
</evidence>
<dbReference type="InterPro" id="IPR000306">
    <property type="entry name" value="Znf_FYVE"/>
</dbReference>
<dbReference type="PANTHER" id="PTHR46275:SF1">
    <property type="entry name" value="HEPATOCYTE GROWTH FACTOR-REGULATED TYROSINE KINASE SUBSTRATE"/>
    <property type="match status" value="1"/>
</dbReference>
<protein>
    <recommendedName>
        <fullName evidence="3">Hepatocyte growth factor-regulated tyrosine kinase substrate</fullName>
    </recommendedName>
</protein>
<dbReference type="InterPro" id="IPR011011">
    <property type="entry name" value="Znf_FYVE_PHD"/>
</dbReference>
<dbReference type="FunFam" id="3.30.40.10:FF:000028">
    <property type="entry name" value="Putative hepatocyte growth factor-regulated tyrosine kinase substrate"/>
    <property type="match status" value="1"/>
</dbReference>
<feature type="compositionally biased region" description="Polar residues" evidence="12">
    <location>
        <begin position="375"/>
        <end position="387"/>
    </location>
</feature>
<evidence type="ECO:0000256" key="4">
    <source>
        <dbReference type="ARBA" id="ARBA00022490"/>
    </source>
</evidence>
<dbReference type="InterPro" id="IPR017455">
    <property type="entry name" value="Znf_FYVE-rel"/>
</dbReference>
<evidence type="ECO:0000256" key="2">
    <source>
        <dbReference type="ARBA" id="ARBA00005885"/>
    </source>
</evidence>
<name>A0A8J2WCU5_9NEOP</name>
<feature type="region of interest" description="Disordered" evidence="12">
    <location>
        <begin position="364"/>
        <end position="387"/>
    </location>
</feature>
<dbReference type="GO" id="GO:0031623">
    <property type="term" value="P:receptor internalization"/>
    <property type="evidence" value="ECO:0007669"/>
    <property type="project" value="TreeGrafter"/>
</dbReference>
<evidence type="ECO:0000259" key="14">
    <source>
        <dbReference type="PROSITE" id="PS50179"/>
    </source>
</evidence>
<feature type="compositionally biased region" description="Polar residues" evidence="12">
    <location>
        <begin position="591"/>
        <end position="602"/>
    </location>
</feature>
<dbReference type="PROSITE" id="PS50330">
    <property type="entry name" value="UIM"/>
    <property type="match status" value="1"/>
</dbReference>
<dbReference type="InterPro" id="IPR003903">
    <property type="entry name" value="UIM_dom"/>
</dbReference>
<keyword evidence="9" id="KW-0206">Cytoskeleton</keyword>
<feature type="compositionally biased region" description="Basic and acidic residues" evidence="12">
    <location>
        <begin position="749"/>
        <end position="759"/>
    </location>
</feature>
<feature type="compositionally biased region" description="Polar residues" evidence="12">
    <location>
        <begin position="769"/>
        <end position="793"/>
    </location>
</feature>
<dbReference type="SUPFAM" id="SSF57903">
    <property type="entry name" value="FYVE/PHD zinc finger"/>
    <property type="match status" value="1"/>
</dbReference>
<evidence type="ECO:0000256" key="12">
    <source>
        <dbReference type="SAM" id="MobiDB-lite"/>
    </source>
</evidence>
<evidence type="ECO:0000256" key="8">
    <source>
        <dbReference type="ARBA" id="ARBA00022833"/>
    </source>
</evidence>
<feature type="compositionally biased region" description="Low complexity" evidence="12">
    <location>
        <begin position="1251"/>
        <end position="1303"/>
    </location>
</feature>
<dbReference type="SUPFAM" id="SSF48464">
    <property type="entry name" value="ENTH/VHS domain"/>
    <property type="match status" value="1"/>
</dbReference>
<feature type="region of interest" description="Disordered" evidence="12">
    <location>
        <begin position="583"/>
        <end position="613"/>
    </location>
</feature>
<feature type="compositionally biased region" description="Basic and acidic residues" evidence="12">
    <location>
        <begin position="603"/>
        <end position="613"/>
    </location>
</feature>
<accession>A0A8J2WCU5</accession>
<dbReference type="PANTHER" id="PTHR46275">
    <property type="entry name" value="HEPATOCYTE GROWTH FACTOR-REGULATED TYROSINE KINASE SUBSTRATE"/>
    <property type="match status" value="1"/>
</dbReference>
<evidence type="ECO:0000256" key="9">
    <source>
        <dbReference type="ARBA" id="ARBA00023212"/>
    </source>
</evidence>
<dbReference type="InterPro" id="IPR024641">
    <property type="entry name" value="HRS_helical"/>
</dbReference>
<feature type="compositionally biased region" description="Low complexity" evidence="12">
    <location>
        <begin position="1222"/>
        <end position="1235"/>
    </location>
</feature>
<feature type="region of interest" description="Disordered" evidence="12">
    <location>
        <begin position="1222"/>
        <end position="1342"/>
    </location>
</feature>
<feature type="compositionally biased region" description="Polar residues" evidence="12">
    <location>
        <begin position="1422"/>
        <end position="1432"/>
    </location>
</feature>
<evidence type="ECO:0000259" key="13">
    <source>
        <dbReference type="PROSITE" id="PS50178"/>
    </source>
</evidence>
<feature type="region of interest" description="Disordered" evidence="12">
    <location>
        <begin position="659"/>
        <end position="678"/>
    </location>
</feature>
<dbReference type="InterPro" id="IPR027330">
    <property type="entry name" value="TPX2_central_dom"/>
</dbReference>
<keyword evidence="7 10" id="KW-0863">Zinc-finger</keyword>
<organism evidence="15 16">
    <name type="scientific">Danaus chrysippus</name>
    <name type="common">African queen</name>
    <dbReference type="NCBI Taxonomy" id="151541"/>
    <lineage>
        <taxon>Eukaryota</taxon>
        <taxon>Metazoa</taxon>
        <taxon>Ecdysozoa</taxon>
        <taxon>Arthropoda</taxon>
        <taxon>Hexapoda</taxon>
        <taxon>Insecta</taxon>
        <taxon>Pterygota</taxon>
        <taxon>Neoptera</taxon>
        <taxon>Endopterygota</taxon>
        <taxon>Lepidoptera</taxon>
        <taxon>Glossata</taxon>
        <taxon>Ditrysia</taxon>
        <taxon>Papilionoidea</taxon>
        <taxon>Nymphalidae</taxon>
        <taxon>Danainae</taxon>
        <taxon>Danaini</taxon>
        <taxon>Danaina</taxon>
        <taxon>Danaus</taxon>
        <taxon>Anosia</taxon>
    </lineage>
</organism>
<dbReference type="EMBL" id="CAKASE010000082">
    <property type="protein sequence ID" value="CAG9584728.1"/>
    <property type="molecule type" value="Genomic_DNA"/>
</dbReference>
<dbReference type="PROSITE" id="PS50179">
    <property type="entry name" value="VHS"/>
    <property type="match status" value="1"/>
</dbReference>
<dbReference type="PROSITE" id="PS50178">
    <property type="entry name" value="ZF_FYVE"/>
    <property type="match status" value="1"/>
</dbReference>
<evidence type="ECO:0000256" key="10">
    <source>
        <dbReference type="PROSITE-ProRule" id="PRU00091"/>
    </source>
</evidence>
<dbReference type="CDD" id="cd15720">
    <property type="entry name" value="FYVE_Hrs"/>
    <property type="match status" value="1"/>
</dbReference>
<dbReference type="GO" id="GO:0032456">
    <property type="term" value="P:endocytic recycling"/>
    <property type="evidence" value="ECO:0007669"/>
    <property type="project" value="TreeGrafter"/>
</dbReference>
<dbReference type="GO" id="GO:0005856">
    <property type="term" value="C:cytoskeleton"/>
    <property type="evidence" value="ECO:0007669"/>
    <property type="project" value="UniProtKB-SubCell"/>
</dbReference>
<dbReference type="Pfam" id="PF00790">
    <property type="entry name" value="VHS"/>
    <property type="match status" value="1"/>
</dbReference>
<dbReference type="InterPro" id="IPR017073">
    <property type="entry name" value="HGS/VPS27"/>
</dbReference>
<proteinExistence type="inferred from homology"/>
<evidence type="ECO:0000256" key="7">
    <source>
        <dbReference type="ARBA" id="ARBA00022771"/>
    </source>
</evidence>
<dbReference type="Pfam" id="PF01363">
    <property type="entry name" value="FYVE"/>
    <property type="match status" value="1"/>
</dbReference>
<feature type="compositionally biased region" description="Low complexity" evidence="12">
    <location>
        <begin position="1140"/>
        <end position="1160"/>
    </location>
</feature>
<dbReference type="InterPro" id="IPR013083">
    <property type="entry name" value="Znf_RING/FYVE/PHD"/>
</dbReference>
<keyword evidence="11" id="KW-0175">Coiled coil</keyword>
<dbReference type="Pfam" id="PF06886">
    <property type="entry name" value="TPX2"/>
    <property type="match status" value="1"/>
</dbReference>
<reference evidence="15" key="1">
    <citation type="submission" date="2021-09" db="EMBL/GenBank/DDBJ databases">
        <authorList>
            <person name="Martin H S."/>
        </authorList>
    </citation>
    <scope>NUCLEOTIDE SEQUENCE</scope>
</reference>
<feature type="compositionally biased region" description="Polar residues" evidence="12">
    <location>
        <begin position="1366"/>
        <end position="1376"/>
    </location>
</feature>
<dbReference type="Gene3D" id="3.30.40.10">
    <property type="entry name" value="Zinc/RING finger domain, C3HC4 (zinc finger)"/>
    <property type="match status" value="1"/>
</dbReference>
<dbReference type="InterPro" id="IPR008942">
    <property type="entry name" value="ENTH_VHS"/>
</dbReference>
<dbReference type="Gene3D" id="1.25.40.90">
    <property type="match status" value="1"/>
</dbReference>
<dbReference type="GO" id="GO:0043130">
    <property type="term" value="F:ubiquitin binding"/>
    <property type="evidence" value="ECO:0007669"/>
    <property type="project" value="InterPro"/>
</dbReference>
<feature type="compositionally biased region" description="Low complexity" evidence="12">
    <location>
        <begin position="1321"/>
        <end position="1334"/>
    </location>
</feature>
<dbReference type="Pfam" id="PF12214">
    <property type="entry name" value="TPX2_importin"/>
    <property type="match status" value="1"/>
</dbReference>
<feature type="region of interest" description="Disordered" evidence="12">
    <location>
        <begin position="1129"/>
        <end position="1169"/>
    </location>
</feature>
<dbReference type="CDD" id="cd21387">
    <property type="entry name" value="GAT_Hrs"/>
    <property type="match status" value="1"/>
</dbReference>
<feature type="compositionally biased region" description="Low complexity" evidence="12">
    <location>
        <begin position="1377"/>
        <end position="1394"/>
    </location>
</feature>
<feature type="compositionally biased region" description="Low complexity" evidence="12">
    <location>
        <begin position="810"/>
        <end position="821"/>
    </location>
</feature>
<dbReference type="GO" id="GO:0035091">
    <property type="term" value="F:phosphatidylinositol binding"/>
    <property type="evidence" value="ECO:0007669"/>
    <property type="project" value="InterPro"/>
</dbReference>
<evidence type="ECO:0000256" key="6">
    <source>
        <dbReference type="ARBA" id="ARBA00022723"/>
    </source>
</evidence>
<keyword evidence="6" id="KW-0479">Metal-binding</keyword>
<dbReference type="InterPro" id="IPR027329">
    <property type="entry name" value="TPX2_C"/>
</dbReference>
<evidence type="ECO:0000256" key="3">
    <source>
        <dbReference type="ARBA" id="ARBA00015450"/>
    </source>
</evidence>
<keyword evidence="8" id="KW-0862">Zinc</keyword>
<dbReference type="InterPro" id="IPR002014">
    <property type="entry name" value="VHS_dom"/>
</dbReference>
<comment type="caution">
    <text evidence="15">The sequence shown here is derived from an EMBL/GenBank/DDBJ whole genome shotgun (WGS) entry which is preliminary data.</text>
</comment>
<dbReference type="SMART" id="SM00288">
    <property type="entry name" value="VHS"/>
    <property type="match status" value="1"/>
</dbReference>
<dbReference type="CDD" id="cd03569">
    <property type="entry name" value="VHS_Hrs"/>
    <property type="match status" value="1"/>
</dbReference>
<keyword evidence="4" id="KW-0963">Cytoplasm</keyword>
<sequence length="1432" mass="163341">MFRANNFDKLLDKATSNLRLDPDWPSILQICDLIRQNDCSPKYAVAAVKKKLYSQNPYQAMFALLTLESIVKNCGSGVHDEVASKAFCEMLRDLVKTTQHENLKTKILELIQAWAFAFRNSPKYRAVQDTVNILKAEGHKFPPQKESDAMFSADTAPEWADGEVCHRCRVAFSLMVRRHHCRACGQVFCQQCSSKTSTLPKFGIEKEVRVCEACYDKVSRPPSSTAKLEIVDTSSDYGPTQPQYFAEFTMSKNFITRYRGEVYDTPNGKLYIKDEPISPTEEDFGVHYNLDYPIEDNYAMKKSLSMNDIASLKEDFLKLDVTSNQDDMYSRYKKHCETQMLSKTKFVSVAEAIYHYQRDTPDRFHSSRPRIFRPQRNTGHTGLTVPQSPMLRCKSRSRPQHILSQKEKEEMELQEIRKFKLKANPIPKSVIEGPKHLPEVSKKPITVPEPFNLTEIQKKVAQTNDHVQNFKARPAPKHILEKPQIPPKPPSSLTKPVSPKFHYKRANSADHLKNDIKKFNPCVNAKKPEKCEKTMQRLGPCKPEPFSFEKRDEELKRKREERIKQQMEEERRLANQFKAQPLPAGVKKRMQNIQSSHPSDASSENKENQTHVKFEAKPPVVLYKEPFKPVLKPVQLKKPMPFDLTTTKRAAERELFEKQLKEKEEENERLRLQKEREKQEAEERAIAELRSKLVHHAKPVPPLQPFVPEKSDAPITVPETPKFKRPGKSAEELQEEEELQLALALSQSEAEHKEKERKSRSYIAPEQTLHPTISPTPSSVSASPEHSTANSELSRYLDRNYWEQRLSRDPAAPTAPSSHATNETPDQDFTKPTTSKGQEDEAEDKEIDEFVESLKSQVEIFVNRMKSNSSRGRSIANDTSVQTLFMNITAMHSKLLKYIQQQDDKRVYLESLQDKISQVRDSRAALDTLRAEHAARLAQAAEAAERQRQMQMAAKLQAMRKKKHEYLQYQRQLALQRVQEQEREMQMRQEQQKHQYMMSANSGFYMPGVSMHQFQPGYPNQPMYANSQFHPQMMSQATTDGSMPLPGQPQMSQANIPMNVNQMPMSQSMPPMTNTFAMSTSGMGISQPGGQPAMNQSNVRPVISQQLPIQQQMMMQQMQQMRISNQPGVHQMMQQNGHPSQNMQTQNQQSSQQIQKQNVPNQPPSSMMPPMAIGQANMNQPNPSNPMFGMQMPNMRMSMMPANPPSNNQQVPVSGYPMHVQNPQNNQPTGTQMPNVPQMPLLGQQLPMPNQHMIQGQPIQGGQPQGQQMPHQPQMHQSQSLPQGGQSQGPQMPHQPQMTQSQTLPMQGHPSQTQPQQNMMIQHPGQPMHQGQQISQTNTQAMNQGQQIPNQMPANMPQMMQGAMQHNSQMQVPTMSNQGQQQAQQNMQGQTMKQPSFGNGPPNQQPVNNQQQPPTPLKSEHNNNTAELISFD</sequence>
<feature type="domain" description="VHS" evidence="14">
    <location>
        <begin position="14"/>
        <end position="142"/>
    </location>
</feature>
<feature type="compositionally biased region" description="Low complexity" evidence="12">
    <location>
        <begin position="1401"/>
        <end position="1412"/>
    </location>
</feature>
<feature type="compositionally biased region" description="Polar residues" evidence="12">
    <location>
        <begin position="1309"/>
        <end position="1320"/>
    </location>
</feature>
<dbReference type="SMART" id="SM00064">
    <property type="entry name" value="FYVE"/>
    <property type="match status" value="1"/>
</dbReference>
<dbReference type="Gene3D" id="1.20.5.1940">
    <property type="match status" value="1"/>
</dbReference>
<evidence type="ECO:0000256" key="1">
    <source>
        <dbReference type="ARBA" id="ARBA00004245"/>
    </source>
</evidence>
<feature type="region of interest" description="Disordered" evidence="12">
    <location>
        <begin position="696"/>
        <end position="794"/>
    </location>
</feature>
<feature type="compositionally biased region" description="Polar residues" evidence="12">
    <location>
        <begin position="1129"/>
        <end position="1139"/>
    </location>
</feature>
<keyword evidence="16" id="KW-1185">Reference proteome</keyword>
<evidence type="ECO:0000313" key="15">
    <source>
        <dbReference type="EMBL" id="CAG9584728.1"/>
    </source>
</evidence>
<feature type="region of interest" description="Disordered" evidence="12">
    <location>
        <begin position="1364"/>
        <end position="1432"/>
    </location>
</feature>
<dbReference type="Proteomes" id="UP000789524">
    <property type="component" value="Unassembled WGS sequence"/>
</dbReference>
<comment type="similarity">
    <text evidence="2">Belongs to the TPX2 family.</text>
</comment>
<dbReference type="GO" id="GO:0008270">
    <property type="term" value="F:zinc ion binding"/>
    <property type="evidence" value="ECO:0007669"/>
    <property type="project" value="UniProtKB-KW"/>
</dbReference>
<evidence type="ECO:0000256" key="11">
    <source>
        <dbReference type="SAM" id="Coils"/>
    </source>
</evidence>
<evidence type="ECO:0000313" key="16">
    <source>
        <dbReference type="Proteomes" id="UP000789524"/>
    </source>
</evidence>
<comment type="subcellular location">
    <subcellularLocation>
        <location evidence="1">Cytoplasm</location>
        <location evidence="1">Cytoskeleton</location>
    </subcellularLocation>
</comment>
<dbReference type="GO" id="GO:0005769">
    <property type="term" value="C:early endosome"/>
    <property type="evidence" value="ECO:0007669"/>
    <property type="project" value="TreeGrafter"/>
</dbReference>